<organism evidence="1 2">
    <name type="scientific">Massiliimalia timonensis</name>
    <dbReference type="NCBI Taxonomy" id="1987501"/>
    <lineage>
        <taxon>Bacteria</taxon>
        <taxon>Bacillati</taxon>
        <taxon>Bacillota</taxon>
        <taxon>Clostridia</taxon>
        <taxon>Eubacteriales</taxon>
        <taxon>Oscillospiraceae</taxon>
        <taxon>Massiliimalia</taxon>
    </lineage>
</organism>
<reference evidence="1" key="1">
    <citation type="submission" date="2020-08" db="EMBL/GenBank/DDBJ databases">
        <title>Genome public.</title>
        <authorList>
            <person name="Liu C."/>
            <person name="Sun Q."/>
        </authorList>
    </citation>
    <scope>NUCLEOTIDE SEQUENCE</scope>
    <source>
        <strain evidence="1">NSJ-15</strain>
    </source>
</reference>
<evidence type="ECO:0000313" key="1">
    <source>
        <dbReference type="EMBL" id="MBC8612084.1"/>
    </source>
</evidence>
<accession>A0A8J6TR99</accession>
<dbReference type="AlphaFoldDB" id="A0A8J6TR99"/>
<keyword evidence="2" id="KW-1185">Reference proteome</keyword>
<name>A0A8J6TR99_9FIRM</name>
<proteinExistence type="predicted"/>
<evidence type="ECO:0000313" key="2">
    <source>
        <dbReference type="Proteomes" id="UP000632659"/>
    </source>
</evidence>
<dbReference type="RefSeq" id="WP_187536906.1">
    <property type="nucleotide sequence ID" value="NZ_JACRTL010000012.1"/>
</dbReference>
<protein>
    <submittedName>
        <fullName evidence="1">Uncharacterized protein</fullName>
    </submittedName>
</protein>
<sequence length="62" mass="6968">MSRGKKVIFLYSKYLLGKDMEQIRQNVLSQLPSGVVSIPGGIEYQVIEFEDDAEVITENGSF</sequence>
<comment type="caution">
    <text evidence="1">The sequence shown here is derived from an EMBL/GenBank/DDBJ whole genome shotgun (WGS) entry which is preliminary data.</text>
</comment>
<gene>
    <name evidence="1" type="ORF">H8702_13380</name>
</gene>
<dbReference type="EMBL" id="JACRTL010000012">
    <property type="protein sequence ID" value="MBC8612084.1"/>
    <property type="molecule type" value="Genomic_DNA"/>
</dbReference>
<dbReference type="Proteomes" id="UP000632659">
    <property type="component" value="Unassembled WGS sequence"/>
</dbReference>